<evidence type="ECO:0000256" key="2">
    <source>
        <dbReference type="ARBA" id="ARBA00007883"/>
    </source>
</evidence>
<keyword evidence="13" id="KW-1185">Reference proteome</keyword>
<feature type="transmembrane region" description="Helical" evidence="8">
    <location>
        <begin position="256"/>
        <end position="276"/>
    </location>
</feature>
<organism evidence="12 13">
    <name type="scientific">Rickenella mellea</name>
    <dbReference type="NCBI Taxonomy" id="50990"/>
    <lineage>
        <taxon>Eukaryota</taxon>
        <taxon>Fungi</taxon>
        <taxon>Dikarya</taxon>
        <taxon>Basidiomycota</taxon>
        <taxon>Agaricomycotina</taxon>
        <taxon>Agaricomycetes</taxon>
        <taxon>Hymenochaetales</taxon>
        <taxon>Rickenellaceae</taxon>
        <taxon>Rickenella</taxon>
    </lineage>
</organism>
<feature type="transmembrane region" description="Helical" evidence="8">
    <location>
        <begin position="288"/>
        <end position="307"/>
    </location>
</feature>
<dbReference type="OrthoDB" id="19932at2759"/>
<gene>
    <name evidence="12" type="ORF">BD410DRAFT_739394</name>
</gene>
<evidence type="ECO:0000256" key="5">
    <source>
        <dbReference type="ARBA" id="ARBA00022989"/>
    </source>
</evidence>
<dbReference type="PANTHER" id="PTHR21229">
    <property type="entry name" value="LUNG SEVEN TRANSMEMBRANE RECEPTOR"/>
    <property type="match status" value="1"/>
</dbReference>
<dbReference type="InterPro" id="IPR053937">
    <property type="entry name" value="GOST_TM"/>
</dbReference>
<evidence type="ECO:0000259" key="11">
    <source>
        <dbReference type="Pfam" id="PF21902"/>
    </source>
</evidence>
<keyword evidence="4 9" id="KW-0732">Signal</keyword>
<dbReference type="GO" id="GO:0042147">
    <property type="term" value="P:retrograde transport, endosome to Golgi"/>
    <property type="evidence" value="ECO:0007669"/>
    <property type="project" value="TreeGrafter"/>
</dbReference>
<keyword evidence="6 8" id="KW-0472">Membrane</keyword>
<dbReference type="GO" id="GO:0016020">
    <property type="term" value="C:membrane"/>
    <property type="evidence" value="ECO:0007669"/>
    <property type="project" value="UniProtKB-SubCell"/>
</dbReference>
<feature type="region of interest" description="Disordered" evidence="7">
    <location>
        <begin position="562"/>
        <end position="608"/>
    </location>
</feature>
<dbReference type="Pfam" id="PF21902">
    <property type="entry name" value="PTM1-like_N"/>
    <property type="match status" value="1"/>
</dbReference>
<dbReference type="AlphaFoldDB" id="A0A4Y7QLT7"/>
<dbReference type="InterPro" id="IPR053938">
    <property type="entry name" value="PTM1-like_N"/>
</dbReference>
<feature type="transmembrane region" description="Helical" evidence="8">
    <location>
        <begin position="393"/>
        <end position="416"/>
    </location>
</feature>
<protein>
    <submittedName>
        <fullName evidence="12">Uncharacterized protein</fullName>
    </submittedName>
</protein>
<dbReference type="GO" id="GO:0005829">
    <property type="term" value="C:cytosol"/>
    <property type="evidence" value="ECO:0007669"/>
    <property type="project" value="GOC"/>
</dbReference>
<name>A0A4Y7QLT7_9AGAM</name>
<evidence type="ECO:0000313" key="13">
    <source>
        <dbReference type="Proteomes" id="UP000294933"/>
    </source>
</evidence>
<keyword evidence="5 8" id="KW-1133">Transmembrane helix</keyword>
<feature type="compositionally biased region" description="Acidic residues" evidence="7">
    <location>
        <begin position="562"/>
        <end position="571"/>
    </location>
</feature>
<accession>A0A4Y7QLT7</accession>
<dbReference type="PANTHER" id="PTHR21229:SF1">
    <property type="entry name" value="GH17801P"/>
    <property type="match status" value="1"/>
</dbReference>
<feature type="domain" description="GOST seven transmembrane" evidence="10">
    <location>
        <begin position="252"/>
        <end position="504"/>
    </location>
</feature>
<dbReference type="STRING" id="50990.A0A4Y7QLT7"/>
<feature type="region of interest" description="Disordered" evidence="7">
    <location>
        <begin position="133"/>
        <end position="165"/>
    </location>
</feature>
<dbReference type="VEuPathDB" id="FungiDB:BD410DRAFT_739394"/>
<keyword evidence="3 8" id="KW-0812">Transmembrane</keyword>
<feature type="transmembrane region" description="Helical" evidence="8">
    <location>
        <begin position="477"/>
        <end position="498"/>
    </location>
</feature>
<evidence type="ECO:0000256" key="3">
    <source>
        <dbReference type="ARBA" id="ARBA00022692"/>
    </source>
</evidence>
<dbReference type="EMBL" id="ML170158">
    <property type="protein sequence ID" value="TDL28022.1"/>
    <property type="molecule type" value="Genomic_DNA"/>
</dbReference>
<dbReference type="InterPro" id="IPR009637">
    <property type="entry name" value="GPR107/GPR108-like"/>
</dbReference>
<evidence type="ECO:0000256" key="4">
    <source>
        <dbReference type="ARBA" id="ARBA00022729"/>
    </source>
</evidence>
<evidence type="ECO:0000256" key="6">
    <source>
        <dbReference type="ARBA" id="ARBA00023136"/>
    </source>
</evidence>
<evidence type="ECO:0000256" key="1">
    <source>
        <dbReference type="ARBA" id="ARBA00004141"/>
    </source>
</evidence>
<evidence type="ECO:0000313" key="12">
    <source>
        <dbReference type="EMBL" id="TDL28022.1"/>
    </source>
</evidence>
<proteinExistence type="inferred from homology"/>
<evidence type="ECO:0000256" key="9">
    <source>
        <dbReference type="SAM" id="SignalP"/>
    </source>
</evidence>
<feature type="signal peptide" evidence="9">
    <location>
        <begin position="1"/>
        <end position="20"/>
    </location>
</feature>
<evidence type="ECO:0000256" key="8">
    <source>
        <dbReference type="SAM" id="Phobius"/>
    </source>
</evidence>
<dbReference type="Proteomes" id="UP000294933">
    <property type="component" value="Unassembled WGS sequence"/>
</dbReference>
<comment type="similarity">
    <text evidence="2">Belongs to the LU7TM family.</text>
</comment>
<feature type="chain" id="PRO_5021230321" evidence="9">
    <location>
        <begin position="21"/>
        <end position="608"/>
    </location>
</feature>
<reference evidence="12 13" key="1">
    <citation type="submission" date="2018-06" db="EMBL/GenBank/DDBJ databases">
        <title>A transcriptomic atlas of mushroom development highlights an independent origin of complex multicellularity.</title>
        <authorList>
            <consortium name="DOE Joint Genome Institute"/>
            <person name="Krizsan K."/>
            <person name="Almasi E."/>
            <person name="Merenyi Z."/>
            <person name="Sahu N."/>
            <person name="Viragh M."/>
            <person name="Koszo T."/>
            <person name="Mondo S."/>
            <person name="Kiss B."/>
            <person name="Balint B."/>
            <person name="Kues U."/>
            <person name="Barry K."/>
            <person name="Hegedus J.C."/>
            <person name="Henrissat B."/>
            <person name="Johnson J."/>
            <person name="Lipzen A."/>
            <person name="Ohm R."/>
            <person name="Nagy I."/>
            <person name="Pangilinan J."/>
            <person name="Yan J."/>
            <person name="Xiong Y."/>
            <person name="Grigoriev I.V."/>
            <person name="Hibbett D.S."/>
            <person name="Nagy L.G."/>
        </authorList>
    </citation>
    <scope>NUCLEOTIDE SEQUENCE [LARGE SCALE GENOMIC DNA]</scope>
    <source>
        <strain evidence="12 13">SZMC22713</strain>
    </source>
</reference>
<feature type="transmembrane region" description="Helical" evidence="8">
    <location>
        <begin position="319"/>
        <end position="344"/>
    </location>
</feature>
<dbReference type="Pfam" id="PF06814">
    <property type="entry name" value="GOST_TM"/>
    <property type="match status" value="1"/>
</dbReference>
<feature type="compositionally biased region" description="Basic and acidic residues" evidence="7">
    <location>
        <begin position="579"/>
        <end position="608"/>
    </location>
</feature>
<evidence type="ECO:0000256" key="7">
    <source>
        <dbReference type="SAM" id="MobiDB-lite"/>
    </source>
</evidence>
<evidence type="ECO:0000259" key="10">
    <source>
        <dbReference type="Pfam" id="PF06814"/>
    </source>
</evidence>
<dbReference type="GO" id="GO:0005794">
    <property type="term" value="C:Golgi apparatus"/>
    <property type="evidence" value="ECO:0007669"/>
    <property type="project" value="TreeGrafter"/>
</dbReference>
<sequence length="608" mass="68717">MTRWRVFLPWLLAGLCVASAYEVPISDSDDSYQVCSGMWAGSSTYINITFDSSSQGNLAVVLYEWKDNEILGKVTSMSDDGLPQKTFVCTSDAVKANFCNTSQLGTFILDLPEGMSINDTSFWSARVGFRKPSETARTTPNGTKTDDFWNNPEGNPTPPAEPYTSPWRYRSRELRLRQSPPLNPSPVGTLWYEQPIQYQVRKTGYYCAAIVPVTVLTEQSQSSTDVSFHPSYRGSVHFHNVFHGELPATDYPKVNFYFSLFLVYTVLGGAWGWLCWKHKEDLLPMQYYLSSLVGFLIIEMVANWAYYRYLNAHGRGTASTVFLIVVAILDAGRNALSFFLLLIVSMGLSVVRESLESTMRKCQLLAGAHFVFGVLYAVGIVELELESTSALVLLLFVIPLSFTLSGFLLWIMYALNSTIAQLAQRKQRYKLKMFQRLHRILLMVVFVIAIFFVVSSLSFSNRLAEDYASKSWKVRWWLLDGWLALLYLSAFASIAYIWRPTGSNRRLAMSEELAQEDEDAEDYDLEAIERRVGDRDDDEATLVGRRGPASVLSEDAVVFEIGDQELSDDEDNIKTPQKRRSDVREEGNGRIGVEGERDGLMGREDTDD</sequence>
<feature type="domain" description="PTM1-like N-terminal" evidence="11">
    <location>
        <begin position="32"/>
        <end position="110"/>
    </location>
</feature>
<feature type="transmembrane region" description="Helical" evidence="8">
    <location>
        <begin position="437"/>
        <end position="457"/>
    </location>
</feature>
<feature type="transmembrane region" description="Helical" evidence="8">
    <location>
        <begin position="364"/>
        <end position="381"/>
    </location>
</feature>
<comment type="subcellular location">
    <subcellularLocation>
        <location evidence="1">Membrane</location>
        <topology evidence="1">Multi-pass membrane protein</topology>
    </subcellularLocation>
</comment>